<dbReference type="Pfam" id="PF00352">
    <property type="entry name" value="TBP"/>
    <property type="match status" value="1"/>
</dbReference>
<evidence type="ECO:0000313" key="5">
    <source>
        <dbReference type="EMBL" id="KXA92352.1"/>
    </source>
</evidence>
<accession>A0A133UDR5</accession>
<keyword evidence="3" id="KW-0238">DNA-binding</keyword>
<evidence type="ECO:0000256" key="4">
    <source>
        <dbReference type="ARBA" id="ARBA00023163"/>
    </source>
</evidence>
<protein>
    <recommendedName>
        <fullName evidence="7">TATA-box-binding protein</fullName>
    </recommendedName>
</protein>
<dbReference type="AlphaFoldDB" id="A0A133UDR5"/>
<evidence type="ECO:0008006" key="7">
    <source>
        <dbReference type="Google" id="ProtNLM"/>
    </source>
</evidence>
<name>A0A133UDR5_9EURY</name>
<dbReference type="Gene3D" id="3.30.310.10">
    <property type="entry name" value="TATA-Binding Protein"/>
    <property type="match status" value="1"/>
</dbReference>
<reference evidence="5 6" key="1">
    <citation type="journal article" date="2016" name="Sci. Rep.">
        <title>Metabolic traits of an uncultured archaeal lineage -MSBL1- from brine pools of the Red Sea.</title>
        <authorList>
            <person name="Mwirichia R."/>
            <person name="Alam I."/>
            <person name="Rashid M."/>
            <person name="Vinu M."/>
            <person name="Ba-Alawi W."/>
            <person name="Anthony Kamau A."/>
            <person name="Kamanda Ngugi D."/>
            <person name="Goker M."/>
            <person name="Klenk H.P."/>
            <person name="Bajic V."/>
            <person name="Stingl U."/>
        </authorList>
    </citation>
    <scope>NUCLEOTIDE SEQUENCE [LARGE SCALE GENOMIC DNA]</scope>
    <source>
        <strain evidence="5">SCGC-AAA259E17</strain>
    </source>
</reference>
<evidence type="ECO:0000256" key="1">
    <source>
        <dbReference type="ARBA" id="ARBA00005560"/>
    </source>
</evidence>
<sequence length="89" mass="10425">LWTEPRTRAPEVQNMVASVDFRRRFDLEEIARNFRHAEYEPEVFPGLVFRWEDTNIAVLLFAEGEGVCVGAKKKEEIEEAIDRIEETID</sequence>
<dbReference type="EMBL" id="LHXN01000058">
    <property type="protein sequence ID" value="KXA92352.1"/>
    <property type="molecule type" value="Genomic_DNA"/>
</dbReference>
<dbReference type="InterPro" id="IPR000814">
    <property type="entry name" value="TBP"/>
</dbReference>
<organism evidence="5 6">
    <name type="scientific">candidate division MSBL1 archaeon SCGC-AAA259E17</name>
    <dbReference type="NCBI Taxonomy" id="1698263"/>
    <lineage>
        <taxon>Archaea</taxon>
        <taxon>Methanobacteriati</taxon>
        <taxon>Methanobacteriota</taxon>
        <taxon>candidate division MSBL1</taxon>
    </lineage>
</organism>
<dbReference type="InterPro" id="IPR012295">
    <property type="entry name" value="TBP_dom_sf"/>
</dbReference>
<feature type="non-terminal residue" evidence="5">
    <location>
        <position position="1"/>
    </location>
</feature>
<proteinExistence type="inferred from homology"/>
<keyword evidence="2" id="KW-0677">Repeat</keyword>
<comment type="caution">
    <text evidence="5">The sequence shown here is derived from an EMBL/GenBank/DDBJ whole genome shotgun (WGS) entry which is preliminary data.</text>
</comment>
<keyword evidence="4" id="KW-0804">Transcription</keyword>
<dbReference type="GO" id="GO:0003677">
    <property type="term" value="F:DNA binding"/>
    <property type="evidence" value="ECO:0007669"/>
    <property type="project" value="UniProtKB-KW"/>
</dbReference>
<dbReference type="SUPFAM" id="SSF55945">
    <property type="entry name" value="TATA-box binding protein-like"/>
    <property type="match status" value="1"/>
</dbReference>
<dbReference type="PRINTS" id="PR00686">
    <property type="entry name" value="TIFACTORIID"/>
</dbReference>
<comment type="similarity">
    <text evidence="1">Belongs to the TBP family.</text>
</comment>
<evidence type="ECO:0000256" key="2">
    <source>
        <dbReference type="ARBA" id="ARBA00022737"/>
    </source>
</evidence>
<keyword evidence="6" id="KW-1185">Reference proteome</keyword>
<dbReference type="GO" id="GO:0006352">
    <property type="term" value="P:DNA-templated transcription initiation"/>
    <property type="evidence" value="ECO:0007669"/>
    <property type="project" value="InterPro"/>
</dbReference>
<evidence type="ECO:0000313" key="6">
    <source>
        <dbReference type="Proteomes" id="UP000070373"/>
    </source>
</evidence>
<dbReference type="PANTHER" id="PTHR10126">
    <property type="entry name" value="TATA-BOX BINDING PROTEIN"/>
    <property type="match status" value="1"/>
</dbReference>
<evidence type="ECO:0000256" key="3">
    <source>
        <dbReference type="ARBA" id="ARBA00023125"/>
    </source>
</evidence>
<gene>
    <name evidence="5" type="ORF">AKJ64_03360</name>
</gene>
<dbReference type="Proteomes" id="UP000070373">
    <property type="component" value="Unassembled WGS sequence"/>
</dbReference>